<dbReference type="Proteomes" id="UP001196413">
    <property type="component" value="Unassembled WGS sequence"/>
</dbReference>
<gene>
    <name evidence="2" type="ORF">KIN20_018407</name>
</gene>
<comment type="caution">
    <text evidence="2">The sequence shown here is derived from an EMBL/GenBank/DDBJ whole genome shotgun (WGS) entry which is preliminary data.</text>
</comment>
<evidence type="ECO:0000313" key="2">
    <source>
        <dbReference type="EMBL" id="KAJ1359633.1"/>
    </source>
</evidence>
<feature type="compositionally biased region" description="Basic and acidic residues" evidence="1">
    <location>
        <begin position="123"/>
        <end position="141"/>
    </location>
</feature>
<proteinExistence type="predicted"/>
<evidence type="ECO:0000313" key="3">
    <source>
        <dbReference type="Proteomes" id="UP001196413"/>
    </source>
</evidence>
<protein>
    <submittedName>
        <fullName evidence="2">Uncharacterized protein</fullName>
    </submittedName>
</protein>
<dbReference type="EMBL" id="JAHQIW010003656">
    <property type="protein sequence ID" value="KAJ1359633.1"/>
    <property type="molecule type" value="Genomic_DNA"/>
</dbReference>
<evidence type="ECO:0000256" key="1">
    <source>
        <dbReference type="SAM" id="MobiDB-lite"/>
    </source>
</evidence>
<keyword evidence="3" id="KW-1185">Reference proteome</keyword>
<feature type="region of interest" description="Disordered" evidence="1">
    <location>
        <begin position="123"/>
        <end position="145"/>
    </location>
</feature>
<reference evidence="2" key="1">
    <citation type="submission" date="2021-06" db="EMBL/GenBank/DDBJ databases">
        <title>Parelaphostrongylus tenuis whole genome reference sequence.</title>
        <authorList>
            <person name="Garwood T.J."/>
            <person name="Larsen P.A."/>
            <person name="Fountain-Jones N.M."/>
            <person name="Garbe J.R."/>
            <person name="Macchietto M.G."/>
            <person name="Kania S.A."/>
            <person name="Gerhold R.W."/>
            <person name="Richards J.E."/>
            <person name="Wolf T.M."/>
        </authorList>
    </citation>
    <scope>NUCLEOTIDE SEQUENCE</scope>
    <source>
        <strain evidence="2">MNPRO001-30</strain>
        <tissue evidence="2">Meninges</tissue>
    </source>
</reference>
<name>A0AAD5MMZ3_PARTN</name>
<sequence length="168" mass="19340">MIYVQVRCLHQGTEINTPAQTVCKSFQNLPAGRATKSNCDRRPLKEEWAESLDTIVGPRKSTGKERVSDAIEREENLRVSSSFIHSWYFGTCASSYGMRITFSPMIFVFSFVLIAERKREENARDEISMTKKEEKKKDNSSETKCGNRVSIRNLGTRIKYDAIFITRR</sequence>
<accession>A0AAD5MMZ3</accession>
<organism evidence="2 3">
    <name type="scientific">Parelaphostrongylus tenuis</name>
    <name type="common">Meningeal worm</name>
    <dbReference type="NCBI Taxonomy" id="148309"/>
    <lineage>
        <taxon>Eukaryota</taxon>
        <taxon>Metazoa</taxon>
        <taxon>Ecdysozoa</taxon>
        <taxon>Nematoda</taxon>
        <taxon>Chromadorea</taxon>
        <taxon>Rhabditida</taxon>
        <taxon>Rhabditina</taxon>
        <taxon>Rhabditomorpha</taxon>
        <taxon>Strongyloidea</taxon>
        <taxon>Metastrongylidae</taxon>
        <taxon>Parelaphostrongylus</taxon>
    </lineage>
</organism>
<dbReference type="AlphaFoldDB" id="A0AAD5MMZ3"/>